<keyword evidence="2" id="KW-0961">Cell wall biogenesis/degradation</keyword>
<dbReference type="EMBL" id="BEGY01000183">
    <property type="protein sequence ID" value="GAX85650.1"/>
    <property type="molecule type" value="Genomic_DNA"/>
</dbReference>
<keyword evidence="5" id="KW-1185">Reference proteome</keyword>
<feature type="transmembrane region" description="Helical" evidence="2">
    <location>
        <begin position="22"/>
        <end position="42"/>
    </location>
</feature>
<dbReference type="Pfam" id="PF03407">
    <property type="entry name" value="Nucleotid_trans"/>
    <property type="match status" value="1"/>
</dbReference>
<keyword evidence="2" id="KW-0812">Transmembrane</keyword>
<keyword evidence="2" id="KW-0328">Glycosyltransferase</keyword>
<dbReference type="STRING" id="1157962.A0A250XS72"/>
<dbReference type="InterPro" id="IPR044290">
    <property type="entry name" value="RRA1/2/3"/>
</dbReference>
<dbReference type="GO" id="GO:0000139">
    <property type="term" value="C:Golgi membrane"/>
    <property type="evidence" value="ECO:0007669"/>
    <property type="project" value="UniProtKB-SubCell"/>
</dbReference>
<evidence type="ECO:0000313" key="4">
    <source>
        <dbReference type="EMBL" id="GAX85650.1"/>
    </source>
</evidence>
<gene>
    <name evidence="4" type="ORF">CEUSTIGMA_g13065.t1</name>
</gene>
<dbReference type="GO" id="GO:0016757">
    <property type="term" value="F:glycosyltransferase activity"/>
    <property type="evidence" value="ECO:0007669"/>
    <property type="project" value="UniProtKB-KW"/>
</dbReference>
<comment type="subcellular location">
    <subcellularLocation>
        <location evidence="2">Golgi apparatus membrane</location>
        <topology evidence="2">Single-pass type II membrane protein</topology>
    </subcellularLocation>
</comment>
<dbReference type="PANTHER" id="PTHR46581:SF3">
    <property type="entry name" value="ARABINOSYLTRANSFERASE RRA3"/>
    <property type="match status" value="1"/>
</dbReference>
<dbReference type="GO" id="GO:0080147">
    <property type="term" value="P:root hair cell development"/>
    <property type="evidence" value="ECO:0007669"/>
    <property type="project" value="InterPro"/>
</dbReference>
<keyword evidence="2" id="KW-0472">Membrane</keyword>
<reference evidence="4 5" key="1">
    <citation type="submission" date="2017-08" db="EMBL/GenBank/DDBJ databases">
        <title>Acidophilic green algal genome provides insights into adaptation to an acidic environment.</title>
        <authorList>
            <person name="Hirooka S."/>
            <person name="Hirose Y."/>
            <person name="Kanesaki Y."/>
            <person name="Higuchi S."/>
            <person name="Fujiwara T."/>
            <person name="Onuma R."/>
            <person name="Era A."/>
            <person name="Ohbayashi R."/>
            <person name="Uzuka A."/>
            <person name="Nozaki H."/>
            <person name="Yoshikawa H."/>
            <person name="Miyagishima S.Y."/>
        </authorList>
    </citation>
    <scope>NUCLEOTIDE SEQUENCE [LARGE SCALE GENOMIC DNA]</scope>
    <source>
        <strain evidence="4 5">NIES-2499</strain>
    </source>
</reference>
<dbReference type="InterPro" id="IPR029044">
    <property type="entry name" value="Nucleotide-diphossugar_trans"/>
</dbReference>
<dbReference type="Proteomes" id="UP000232323">
    <property type="component" value="Unassembled WGS sequence"/>
</dbReference>
<evidence type="ECO:0000313" key="5">
    <source>
        <dbReference type="Proteomes" id="UP000232323"/>
    </source>
</evidence>
<dbReference type="InterPro" id="IPR005069">
    <property type="entry name" value="Nucl-diP-sugar_transferase"/>
</dbReference>
<evidence type="ECO:0000256" key="1">
    <source>
        <dbReference type="ARBA" id="ARBA00007033"/>
    </source>
</evidence>
<sequence length="373" mass="42203">MATDDSTGKSKIVEAKARNKGLLALFVIGLCVGMVIAEKLYVQRSRSQLRRKLSVTQTSAGSMYLPGSVKSEQINVNFSAPARNDLEVLLRKIAPQQEILLAVANKNTLWGGMLETFTNGLKDTGVQNHLILALDEETKKWCEDHGINAFLLSLEVHKAQAGTGDNHAVSAMKFGIIKRFVDIGWAVLLSDVDIAILQNPFQHLYRDSDVEGMTDGFDEQTAYGAIEGFEDPSMGWARFAQYYKHFNLNSGLFYVKSNKRTVDLMNRLDTRLSKQKYWDQTAWNEEIFFLSHGSYKSPQVSVRVMDIDQFMNSKRLFKDIRKRAKAQRPPKPVMVHVNYHPDKHERMRAVFKYYKDGDEHALDSFPGGSEPGS</sequence>
<dbReference type="EC" id="2.4.2.-" evidence="2"/>
<evidence type="ECO:0000256" key="2">
    <source>
        <dbReference type="RuleBase" id="RU363055"/>
    </source>
</evidence>
<proteinExistence type="inferred from homology"/>
<accession>A0A250XS72</accession>
<comment type="similarity">
    <text evidence="1 2">Belongs to the glycosyltransferase 77 family.</text>
</comment>
<keyword evidence="2" id="KW-0735">Signal-anchor</keyword>
<dbReference type="OrthoDB" id="540503at2759"/>
<dbReference type="PANTHER" id="PTHR46581">
    <property type="entry name" value="ARABINOSYLTRANSFERASE RRA3"/>
    <property type="match status" value="1"/>
</dbReference>
<keyword evidence="2" id="KW-0333">Golgi apparatus</keyword>
<keyword evidence="2" id="KW-0808">Transferase</keyword>
<keyword evidence="2" id="KW-1133">Transmembrane helix</keyword>
<dbReference type="SUPFAM" id="SSF53448">
    <property type="entry name" value="Nucleotide-diphospho-sugar transferases"/>
    <property type="match status" value="1"/>
</dbReference>
<dbReference type="AlphaFoldDB" id="A0A250XS72"/>
<comment type="caution">
    <text evidence="4">The sequence shown here is derived from an EMBL/GenBank/DDBJ whole genome shotgun (WGS) entry which is preliminary data.</text>
</comment>
<organism evidence="4 5">
    <name type="scientific">Chlamydomonas eustigma</name>
    <dbReference type="NCBI Taxonomy" id="1157962"/>
    <lineage>
        <taxon>Eukaryota</taxon>
        <taxon>Viridiplantae</taxon>
        <taxon>Chlorophyta</taxon>
        <taxon>core chlorophytes</taxon>
        <taxon>Chlorophyceae</taxon>
        <taxon>CS clade</taxon>
        <taxon>Chlamydomonadales</taxon>
        <taxon>Chlamydomonadaceae</taxon>
        <taxon>Chlamydomonas</taxon>
    </lineage>
</organism>
<feature type="domain" description="Nucleotide-diphospho-sugar transferase" evidence="3">
    <location>
        <begin position="126"/>
        <end position="347"/>
    </location>
</feature>
<name>A0A250XS72_9CHLO</name>
<dbReference type="GO" id="GO:0071555">
    <property type="term" value="P:cell wall organization"/>
    <property type="evidence" value="ECO:0007669"/>
    <property type="project" value="UniProtKB-KW"/>
</dbReference>
<protein>
    <recommendedName>
        <fullName evidence="2">Glycosyltransferase</fullName>
        <ecNumber evidence="2">2.4.2.-</ecNumber>
    </recommendedName>
</protein>
<evidence type="ECO:0000259" key="3">
    <source>
        <dbReference type="Pfam" id="PF03407"/>
    </source>
</evidence>